<organism evidence="3">
    <name type="scientific">freshwater metagenome</name>
    <dbReference type="NCBI Taxonomy" id="449393"/>
    <lineage>
        <taxon>unclassified sequences</taxon>
        <taxon>metagenomes</taxon>
        <taxon>ecological metagenomes</taxon>
    </lineage>
</organism>
<keyword evidence="2" id="KW-1133">Transmembrane helix</keyword>
<feature type="transmembrane region" description="Helical" evidence="2">
    <location>
        <begin position="39"/>
        <end position="62"/>
    </location>
</feature>
<reference evidence="3" key="1">
    <citation type="submission" date="2020-05" db="EMBL/GenBank/DDBJ databases">
        <authorList>
            <person name="Chiriac C."/>
            <person name="Salcher M."/>
            <person name="Ghai R."/>
            <person name="Kavagutti S V."/>
        </authorList>
    </citation>
    <scope>NUCLEOTIDE SEQUENCE</scope>
</reference>
<keyword evidence="2" id="KW-0812">Transmembrane</keyword>
<dbReference type="EMBL" id="CAEZYQ010000059">
    <property type="protein sequence ID" value="CAB4774620.1"/>
    <property type="molecule type" value="Genomic_DNA"/>
</dbReference>
<evidence type="ECO:0000256" key="1">
    <source>
        <dbReference type="SAM" id="Coils"/>
    </source>
</evidence>
<keyword evidence="1" id="KW-0175">Coiled coil</keyword>
<keyword evidence="2" id="KW-0472">Membrane</keyword>
<name>A0A6J6VRB8_9ZZZZ</name>
<proteinExistence type="predicted"/>
<evidence type="ECO:0000256" key="2">
    <source>
        <dbReference type="SAM" id="Phobius"/>
    </source>
</evidence>
<evidence type="ECO:0000313" key="3">
    <source>
        <dbReference type="EMBL" id="CAB4774620.1"/>
    </source>
</evidence>
<feature type="coiled-coil region" evidence="1">
    <location>
        <begin position="70"/>
        <end position="97"/>
    </location>
</feature>
<dbReference type="AlphaFoldDB" id="A0A6J6VRB8"/>
<sequence>MVVLGLLVLAAGVVLLLAGLFTAESTTSGLEVLRIEVSPVTLFVLGLVAAAAVLLGISITRFGARRALKARREHKQLSELSEKLDRVEARERLENQDDKPH</sequence>
<gene>
    <name evidence="3" type="ORF">UFOPK2761_03599</name>
</gene>
<accession>A0A6J6VRB8</accession>
<protein>
    <submittedName>
        <fullName evidence="3">Unannotated protein</fullName>
    </submittedName>
</protein>